<evidence type="ECO:0000256" key="2">
    <source>
        <dbReference type="ARBA" id="ARBA00022490"/>
    </source>
</evidence>
<evidence type="ECO:0000256" key="6">
    <source>
        <dbReference type="HAMAP-Rule" id="MF_00735"/>
    </source>
</evidence>
<comment type="function">
    <text evidence="6">Methylates ribosomal protein L11.</text>
</comment>
<keyword evidence="7" id="KW-0687">Ribonucleoprotein</keyword>
<proteinExistence type="inferred from homology"/>
<dbReference type="PANTHER" id="PTHR43648">
    <property type="entry name" value="ELECTRON TRANSFER FLAVOPROTEIN BETA SUBUNIT LYSINE METHYLTRANSFERASE"/>
    <property type="match status" value="1"/>
</dbReference>
<evidence type="ECO:0000256" key="3">
    <source>
        <dbReference type="ARBA" id="ARBA00022603"/>
    </source>
</evidence>
<evidence type="ECO:0000256" key="5">
    <source>
        <dbReference type="ARBA" id="ARBA00022691"/>
    </source>
</evidence>
<dbReference type="PANTHER" id="PTHR43648:SF1">
    <property type="entry name" value="ELECTRON TRANSFER FLAVOPROTEIN BETA SUBUNIT LYSINE METHYLTRANSFERASE"/>
    <property type="match status" value="1"/>
</dbReference>
<dbReference type="NCBIfam" id="TIGR00406">
    <property type="entry name" value="prmA"/>
    <property type="match status" value="1"/>
</dbReference>
<evidence type="ECO:0000256" key="1">
    <source>
        <dbReference type="ARBA" id="ARBA00009741"/>
    </source>
</evidence>
<reference evidence="7" key="1">
    <citation type="submission" date="2017-08" db="EMBL/GenBank/DDBJ databases">
        <authorList>
            <person name="Imhoff J.F."/>
            <person name="Rahn T."/>
            <person name="Kuenzel S."/>
            <person name="Neulinger S.C."/>
        </authorList>
    </citation>
    <scope>NUCLEOTIDE SEQUENCE</scope>
    <source>
        <strain evidence="7">DSM 11080</strain>
    </source>
</reference>
<comment type="catalytic activity">
    <reaction evidence="6">
        <text>L-lysyl-[protein] + 3 S-adenosyl-L-methionine = N(6),N(6),N(6)-trimethyl-L-lysyl-[protein] + 3 S-adenosyl-L-homocysteine + 3 H(+)</text>
        <dbReference type="Rhea" id="RHEA:54192"/>
        <dbReference type="Rhea" id="RHEA-COMP:9752"/>
        <dbReference type="Rhea" id="RHEA-COMP:13826"/>
        <dbReference type="ChEBI" id="CHEBI:15378"/>
        <dbReference type="ChEBI" id="CHEBI:29969"/>
        <dbReference type="ChEBI" id="CHEBI:57856"/>
        <dbReference type="ChEBI" id="CHEBI:59789"/>
        <dbReference type="ChEBI" id="CHEBI:61961"/>
    </reaction>
</comment>
<dbReference type="SUPFAM" id="SSF53335">
    <property type="entry name" value="S-adenosyl-L-methionine-dependent methyltransferases"/>
    <property type="match status" value="1"/>
</dbReference>
<dbReference type="InterPro" id="IPR050078">
    <property type="entry name" value="Ribosomal_L11_MeTrfase_PrmA"/>
</dbReference>
<comment type="subcellular location">
    <subcellularLocation>
        <location evidence="6">Cytoplasm</location>
    </subcellularLocation>
</comment>
<dbReference type="InterPro" id="IPR029063">
    <property type="entry name" value="SAM-dependent_MTases_sf"/>
</dbReference>
<dbReference type="GO" id="GO:0016279">
    <property type="term" value="F:protein-lysine N-methyltransferase activity"/>
    <property type="evidence" value="ECO:0007669"/>
    <property type="project" value="TreeGrafter"/>
</dbReference>
<keyword evidence="2 6" id="KW-0963">Cytoplasm</keyword>
<feature type="binding site" evidence="6">
    <location>
        <position position="157"/>
    </location>
    <ligand>
        <name>S-adenosyl-L-methionine</name>
        <dbReference type="ChEBI" id="CHEBI:59789"/>
    </ligand>
</feature>
<dbReference type="PIRSF" id="PIRSF000401">
    <property type="entry name" value="RPL11_MTase"/>
    <property type="match status" value="1"/>
</dbReference>
<comment type="similarity">
    <text evidence="1 6">Belongs to the methyltransferase superfamily. PrmA family.</text>
</comment>
<dbReference type="Gene3D" id="3.40.50.150">
    <property type="entry name" value="Vaccinia Virus protein VP39"/>
    <property type="match status" value="1"/>
</dbReference>
<evidence type="ECO:0000313" key="8">
    <source>
        <dbReference type="Proteomes" id="UP001296776"/>
    </source>
</evidence>
<name>A0AAJ0U5Z6_9GAMM</name>
<dbReference type="EC" id="2.1.1.-" evidence="6"/>
<organism evidence="7 8">
    <name type="scientific">Halochromatium glycolicum</name>
    <dbReference type="NCBI Taxonomy" id="85075"/>
    <lineage>
        <taxon>Bacteria</taxon>
        <taxon>Pseudomonadati</taxon>
        <taxon>Pseudomonadota</taxon>
        <taxon>Gammaproteobacteria</taxon>
        <taxon>Chromatiales</taxon>
        <taxon>Chromatiaceae</taxon>
        <taxon>Halochromatium</taxon>
    </lineage>
</organism>
<reference evidence="7" key="2">
    <citation type="journal article" date="2020" name="Microorganisms">
        <title>Osmotic Adaptation and Compatible Solute Biosynthesis of Phototrophic Bacteria as Revealed from Genome Analyses.</title>
        <authorList>
            <person name="Imhoff J.F."/>
            <person name="Rahn T."/>
            <person name="Kunzel S."/>
            <person name="Keller A."/>
            <person name="Neulinger S.C."/>
        </authorList>
    </citation>
    <scope>NUCLEOTIDE SEQUENCE</scope>
    <source>
        <strain evidence="7">DSM 11080</strain>
    </source>
</reference>
<keyword evidence="4 6" id="KW-0808">Transferase</keyword>
<comment type="caution">
    <text evidence="7">The sequence shown here is derived from an EMBL/GenBank/DDBJ whole genome shotgun (WGS) entry which is preliminary data.</text>
</comment>
<dbReference type="InterPro" id="IPR004498">
    <property type="entry name" value="Ribosomal_PrmA_MeTrfase"/>
</dbReference>
<keyword evidence="8" id="KW-1185">Reference proteome</keyword>
<dbReference type="GO" id="GO:0005829">
    <property type="term" value="C:cytosol"/>
    <property type="evidence" value="ECO:0007669"/>
    <property type="project" value="TreeGrafter"/>
</dbReference>
<dbReference type="Pfam" id="PF06325">
    <property type="entry name" value="PrmA"/>
    <property type="match status" value="1"/>
</dbReference>
<protein>
    <recommendedName>
        <fullName evidence="6">Ribosomal protein L11 methyltransferase</fullName>
        <shortName evidence="6">L11 Mtase</shortName>
        <ecNumber evidence="6">2.1.1.-</ecNumber>
    </recommendedName>
</protein>
<keyword evidence="5 6" id="KW-0949">S-adenosyl-L-methionine</keyword>
<dbReference type="AlphaFoldDB" id="A0AAJ0U5Z6"/>
<evidence type="ECO:0000256" key="4">
    <source>
        <dbReference type="ARBA" id="ARBA00022679"/>
    </source>
</evidence>
<accession>A0AAJ0U5Z6</accession>
<dbReference type="EMBL" id="NRSJ01000030">
    <property type="protein sequence ID" value="MBK1705914.1"/>
    <property type="molecule type" value="Genomic_DNA"/>
</dbReference>
<dbReference type="HAMAP" id="MF_00735">
    <property type="entry name" value="Methyltr_PrmA"/>
    <property type="match status" value="1"/>
</dbReference>
<dbReference type="GO" id="GO:0005840">
    <property type="term" value="C:ribosome"/>
    <property type="evidence" value="ECO:0007669"/>
    <property type="project" value="UniProtKB-KW"/>
</dbReference>
<sequence length="307" mass="33280">MAWIELELLTDRDAAPLLEAALENAGALAVTMDDGGDSLAGEIDSRAGLEAVLEPAPGATPLWRQLRIKALFEDDPAGTMQAEHAAETLAPQCLATPSLHRLDDRPWERVWLEDLHPQRFGQRLWICPRGQAVPEPDAVVIDLDPGLAFGTGHHATTALCLEWLDRTPLRGKTLLDFGCGSGILAITALKLGAARAIAIDHDPQALEATRENAEVNAVGERLCVGRPEELPREASDLVLANILAEPLMTLAPTLARLCKPDGLLALSGILTRQSEAVSAAYWPDFMMDPPVEREDWVLLTGRRRPSD</sequence>
<dbReference type="RefSeq" id="WP_200347210.1">
    <property type="nucleotide sequence ID" value="NZ_NRSJ01000030.1"/>
</dbReference>
<dbReference type="Proteomes" id="UP001296776">
    <property type="component" value="Unassembled WGS sequence"/>
</dbReference>
<evidence type="ECO:0000313" key="7">
    <source>
        <dbReference type="EMBL" id="MBK1705914.1"/>
    </source>
</evidence>
<feature type="binding site" evidence="6">
    <location>
        <position position="178"/>
    </location>
    <ligand>
        <name>S-adenosyl-L-methionine</name>
        <dbReference type="ChEBI" id="CHEBI:59789"/>
    </ligand>
</feature>
<keyword evidence="7" id="KW-0689">Ribosomal protein</keyword>
<keyword evidence="3 6" id="KW-0489">Methyltransferase</keyword>
<dbReference type="CDD" id="cd02440">
    <property type="entry name" value="AdoMet_MTases"/>
    <property type="match status" value="1"/>
</dbReference>
<gene>
    <name evidence="6" type="primary">prmA</name>
    <name evidence="7" type="ORF">CKO40_15465</name>
</gene>
<feature type="binding site" evidence="6">
    <location>
        <position position="241"/>
    </location>
    <ligand>
        <name>S-adenosyl-L-methionine</name>
        <dbReference type="ChEBI" id="CHEBI:59789"/>
    </ligand>
</feature>
<feature type="binding site" evidence="6">
    <location>
        <position position="200"/>
    </location>
    <ligand>
        <name>S-adenosyl-L-methionine</name>
        <dbReference type="ChEBI" id="CHEBI:59789"/>
    </ligand>
</feature>
<dbReference type="GO" id="GO:0032259">
    <property type="term" value="P:methylation"/>
    <property type="evidence" value="ECO:0007669"/>
    <property type="project" value="UniProtKB-KW"/>
</dbReference>